<protein>
    <submittedName>
        <fullName evidence="1">Uncharacterized protein</fullName>
    </submittedName>
</protein>
<comment type="caution">
    <text evidence="1">The sequence shown here is derived from an EMBL/GenBank/DDBJ whole genome shotgun (WGS) entry which is preliminary data.</text>
</comment>
<dbReference type="EMBL" id="JBHUGY010000037">
    <property type="protein sequence ID" value="MFD2056213.1"/>
    <property type="molecule type" value="Genomic_DNA"/>
</dbReference>
<proteinExistence type="predicted"/>
<gene>
    <name evidence="1" type="ORF">ACFSQT_25035</name>
</gene>
<evidence type="ECO:0000313" key="1">
    <source>
        <dbReference type="EMBL" id="MFD2056213.1"/>
    </source>
</evidence>
<dbReference type="Proteomes" id="UP001597349">
    <property type="component" value="Unassembled WGS sequence"/>
</dbReference>
<dbReference type="RefSeq" id="WP_379023143.1">
    <property type="nucleotide sequence ID" value="NZ_JBHUGY010000037.1"/>
</dbReference>
<accession>A0ABW4WJN7</accession>
<sequence length="65" mass="7224">MDDEPPTGGISAFDCDILRSAFRASVHETGLAEDLWPEHAAQLVHDFTGDDEEIDPELLAWITQK</sequence>
<keyword evidence="2" id="KW-1185">Reference proteome</keyword>
<organism evidence="1 2">
    <name type="scientific">Mesorhizobium calcicola</name>
    <dbReference type="NCBI Taxonomy" id="1300310"/>
    <lineage>
        <taxon>Bacteria</taxon>
        <taxon>Pseudomonadati</taxon>
        <taxon>Pseudomonadota</taxon>
        <taxon>Alphaproteobacteria</taxon>
        <taxon>Hyphomicrobiales</taxon>
        <taxon>Phyllobacteriaceae</taxon>
        <taxon>Mesorhizobium</taxon>
    </lineage>
</organism>
<reference evidence="2" key="1">
    <citation type="journal article" date="2019" name="Int. J. Syst. Evol. Microbiol.">
        <title>The Global Catalogue of Microorganisms (GCM) 10K type strain sequencing project: providing services to taxonomists for standard genome sequencing and annotation.</title>
        <authorList>
            <consortium name="The Broad Institute Genomics Platform"/>
            <consortium name="The Broad Institute Genome Sequencing Center for Infectious Disease"/>
            <person name="Wu L."/>
            <person name="Ma J."/>
        </authorList>
    </citation>
    <scope>NUCLEOTIDE SEQUENCE [LARGE SCALE GENOMIC DNA]</scope>
    <source>
        <strain evidence="2">CGMCC 1.16226</strain>
    </source>
</reference>
<name>A0ABW4WJN7_9HYPH</name>
<evidence type="ECO:0000313" key="2">
    <source>
        <dbReference type="Proteomes" id="UP001597349"/>
    </source>
</evidence>